<feature type="non-terminal residue" evidence="2">
    <location>
        <position position="1"/>
    </location>
</feature>
<reference evidence="2" key="1">
    <citation type="submission" date="2021-01" db="EMBL/GenBank/DDBJ databases">
        <authorList>
            <consortium name="Genoscope - CEA"/>
            <person name="William W."/>
        </authorList>
    </citation>
    <scope>NUCLEOTIDE SEQUENCE</scope>
</reference>
<keyword evidence="1" id="KW-0472">Membrane</keyword>
<protein>
    <submittedName>
        <fullName evidence="2">(rape) hypothetical protein</fullName>
    </submittedName>
</protein>
<feature type="transmembrane region" description="Helical" evidence="1">
    <location>
        <begin position="32"/>
        <end position="56"/>
    </location>
</feature>
<dbReference type="Proteomes" id="UP001295469">
    <property type="component" value="Chromosome C09"/>
</dbReference>
<dbReference type="EMBL" id="HG994373">
    <property type="protein sequence ID" value="CAF1753780.1"/>
    <property type="molecule type" value="Genomic_DNA"/>
</dbReference>
<dbReference type="AlphaFoldDB" id="A0A816IVG4"/>
<sequence>LLVVVACWNLVATACLLFLSRCWWTVFVKVSFVGFVLWMVFRCGGIYLLPLFHCVVD</sequence>
<keyword evidence="1" id="KW-1133">Transmembrane helix</keyword>
<gene>
    <name evidence="2" type="ORF">DARMORV10_C09P41090.1</name>
</gene>
<keyword evidence="1" id="KW-0812">Transmembrane</keyword>
<evidence type="ECO:0000313" key="2">
    <source>
        <dbReference type="EMBL" id="CAF1753780.1"/>
    </source>
</evidence>
<accession>A0A816IVG4</accession>
<organism evidence="2">
    <name type="scientific">Brassica napus</name>
    <name type="common">Rape</name>
    <dbReference type="NCBI Taxonomy" id="3708"/>
    <lineage>
        <taxon>Eukaryota</taxon>
        <taxon>Viridiplantae</taxon>
        <taxon>Streptophyta</taxon>
        <taxon>Embryophyta</taxon>
        <taxon>Tracheophyta</taxon>
        <taxon>Spermatophyta</taxon>
        <taxon>Magnoliopsida</taxon>
        <taxon>eudicotyledons</taxon>
        <taxon>Gunneridae</taxon>
        <taxon>Pentapetalae</taxon>
        <taxon>rosids</taxon>
        <taxon>malvids</taxon>
        <taxon>Brassicales</taxon>
        <taxon>Brassicaceae</taxon>
        <taxon>Brassiceae</taxon>
        <taxon>Brassica</taxon>
    </lineage>
</organism>
<name>A0A816IVG4_BRANA</name>
<evidence type="ECO:0000256" key="1">
    <source>
        <dbReference type="SAM" id="Phobius"/>
    </source>
</evidence>
<proteinExistence type="predicted"/>